<dbReference type="OrthoDB" id="9764268at2"/>
<organism evidence="1 2">
    <name type="scientific">Maledivibacter halophilus</name>
    <dbReference type="NCBI Taxonomy" id="36842"/>
    <lineage>
        <taxon>Bacteria</taxon>
        <taxon>Bacillati</taxon>
        <taxon>Bacillota</taxon>
        <taxon>Clostridia</taxon>
        <taxon>Peptostreptococcales</taxon>
        <taxon>Caminicellaceae</taxon>
        <taxon>Maledivibacter</taxon>
    </lineage>
</organism>
<reference evidence="1 2" key="1">
    <citation type="submission" date="2017-02" db="EMBL/GenBank/DDBJ databases">
        <authorList>
            <person name="Peterson S.W."/>
        </authorList>
    </citation>
    <scope>NUCLEOTIDE SEQUENCE [LARGE SCALE GENOMIC DNA]</scope>
    <source>
        <strain evidence="1 2">M1</strain>
    </source>
</reference>
<dbReference type="Proteomes" id="UP000190285">
    <property type="component" value="Unassembled WGS sequence"/>
</dbReference>
<accession>A0A1T5LV91</accession>
<evidence type="ECO:0000313" key="2">
    <source>
        <dbReference type="Proteomes" id="UP000190285"/>
    </source>
</evidence>
<dbReference type="AlphaFoldDB" id="A0A1T5LV91"/>
<keyword evidence="2" id="KW-1185">Reference proteome</keyword>
<proteinExistence type="predicted"/>
<sequence>MSKPEKVIRVMDRVEEKINKYKEESLIGMVEIDEESYQAIINFSKSLICEEEFVLKEEKYEIISIALVNFAIQEYKNGQFWHEFAIKLDLDVVDVMKICKQAIEKFCNIKELYFHIGNKNKGYVTSILTHAIIPNSSLPKFIEFLQDIYFKDLEEDYIDAEVEELVQYMHRLFTKYLEDEDIRLIVQGSKMTIARQQLPKSFRIAFVRAASIVAPIIERLLFYINQVNYGEVIEYLANDRFDEYFSDYDYTNRKLKSVSYKHRIRKENIKKFHMAQYYYENRNLYLQIPRQIIDSDYIEREIQLEIVFGDSVIHQEKMLLTKSRLFFKTEQILVQIPKFHSEISYRIKSGDKVIYSSGKVLFRNYIIFDLKGNEISPKKLTDETVKVITYAQNQVLKDDAEIDIAYVSNYRISTVFLNEESLLLINDKVLSTNVAAIKNELNNKWIYLGLQVKDSNNDVYDVYSQIPDITLRIPYRKEINDFIISFNGMNFILNEVSNVKLRTISDGSGDNLAIISIQAERFMNNNPAKIIIREKGTSRIYIEESIFILKSLDFKFDKSYYYKEKIARIIGLSSNEIELTEELKFPLKVNIKKNKVFSTEFNYDERRFLLVINIPIITWRFGHINSDMKACDNIWWEDIGDYKLYIKFPNKESKLHIVTGSNYEKIQGKKIGDEYKYSLDHLFQTVEKEPITLGVIVEGNEERITEVHFKPSIHNFSISYYDDSHVLRGLFASWSFLGKGKLYADIIYSPTTRLIKSYEIDRYDGIMDKDIELYYNEHEIVIYQLNEDDFFGEGIKKNILLHKKFIVGDPVIVKCKNKMLKGIKCISDSEKFELDNFYLKDIKFSRKRGYYEANGMYLIRDRFTGHKREWYFTKYNPFVIKPVEIGSDEISFEIVDKDEDGLIYDIKTKHINPRDEDGNESRYKLIDVVILEIMERGDKNGIKSY</sequence>
<evidence type="ECO:0000313" key="1">
    <source>
        <dbReference type="EMBL" id="SKC79892.1"/>
    </source>
</evidence>
<gene>
    <name evidence="1" type="ORF">SAMN02194393_03382</name>
</gene>
<dbReference type="EMBL" id="FUZT01000008">
    <property type="protein sequence ID" value="SKC79892.1"/>
    <property type="molecule type" value="Genomic_DNA"/>
</dbReference>
<dbReference type="STRING" id="36842.SAMN02194393_03382"/>
<protein>
    <submittedName>
        <fullName evidence="1">Uncharacterized protein</fullName>
    </submittedName>
</protein>
<dbReference type="RefSeq" id="WP_079493203.1">
    <property type="nucleotide sequence ID" value="NZ_FUZT01000008.1"/>
</dbReference>
<name>A0A1T5LV91_9FIRM</name>